<comment type="caution">
    <text evidence="1">The sequence shown here is derived from an EMBL/GenBank/DDBJ whole genome shotgun (WGS) entry which is preliminary data.</text>
</comment>
<sequence length="155" mass="17258">MKWNNSLPSSFNSLKNTQNSFYPTFLFFSFIPFSFHLTSPSPPSNHCPLPTHPPLSPATALPAKATSYRCHPAPPPTANHHCPLPMSAPPPTTFCPSAYQSTTTTTVHYPTPLPAIHPYHHLLTPLASRHRNHHPPLPPKITVKNFDFGFALEHR</sequence>
<dbReference type="AlphaFoldDB" id="A0A5N6PSZ7"/>
<protein>
    <submittedName>
        <fullName evidence="1">Uncharacterized protein</fullName>
    </submittedName>
</protein>
<dbReference type="Proteomes" id="UP000326396">
    <property type="component" value="Linkage Group LG10"/>
</dbReference>
<name>A0A5N6PSZ7_9ASTR</name>
<dbReference type="EMBL" id="SZYD01000002">
    <property type="protein sequence ID" value="KAD7116684.1"/>
    <property type="molecule type" value="Genomic_DNA"/>
</dbReference>
<keyword evidence="2" id="KW-1185">Reference proteome</keyword>
<organism evidence="1 2">
    <name type="scientific">Mikania micrantha</name>
    <name type="common">bitter vine</name>
    <dbReference type="NCBI Taxonomy" id="192012"/>
    <lineage>
        <taxon>Eukaryota</taxon>
        <taxon>Viridiplantae</taxon>
        <taxon>Streptophyta</taxon>
        <taxon>Embryophyta</taxon>
        <taxon>Tracheophyta</taxon>
        <taxon>Spermatophyta</taxon>
        <taxon>Magnoliopsida</taxon>
        <taxon>eudicotyledons</taxon>
        <taxon>Gunneridae</taxon>
        <taxon>Pentapetalae</taxon>
        <taxon>asterids</taxon>
        <taxon>campanulids</taxon>
        <taxon>Asterales</taxon>
        <taxon>Asteraceae</taxon>
        <taxon>Asteroideae</taxon>
        <taxon>Heliantheae alliance</taxon>
        <taxon>Eupatorieae</taxon>
        <taxon>Mikania</taxon>
    </lineage>
</organism>
<evidence type="ECO:0000313" key="2">
    <source>
        <dbReference type="Proteomes" id="UP000326396"/>
    </source>
</evidence>
<gene>
    <name evidence="1" type="ORF">E3N88_03952</name>
</gene>
<reference evidence="1 2" key="1">
    <citation type="submission" date="2019-05" db="EMBL/GenBank/DDBJ databases">
        <title>Mikania micrantha, genome provides insights into the molecular mechanism of rapid growth.</title>
        <authorList>
            <person name="Liu B."/>
        </authorList>
    </citation>
    <scope>NUCLEOTIDE SEQUENCE [LARGE SCALE GENOMIC DNA]</scope>
    <source>
        <strain evidence="1">NLD-2019</strain>
        <tissue evidence="1">Leaf</tissue>
    </source>
</reference>
<evidence type="ECO:0000313" key="1">
    <source>
        <dbReference type="EMBL" id="KAD7116684.1"/>
    </source>
</evidence>
<proteinExistence type="predicted"/>
<accession>A0A5N6PSZ7</accession>